<dbReference type="Proteomes" id="UP000824782">
    <property type="component" value="Unassembled WGS sequence"/>
</dbReference>
<comment type="caution">
    <text evidence="1">The sequence shown here is derived from an EMBL/GenBank/DDBJ whole genome shotgun (WGS) entry which is preliminary data.</text>
</comment>
<reference evidence="1" key="1">
    <citation type="thesis" date="2020" institute="ProQuest LLC" country="789 East Eisenhower Parkway, Ann Arbor, MI, USA">
        <title>Comparative Genomics and Chromosome Evolution.</title>
        <authorList>
            <person name="Mudd A.B."/>
        </authorList>
    </citation>
    <scope>NUCLEOTIDE SEQUENCE</scope>
    <source>
        <strain evidence="1">237g6f4</strain>
        <tissue evidence="1">Blood</tissue>
    </source>
</reference>
<gene>
    <name evidence="1" type="ORF">GDO81_013509</name>
</gene>
<proteinExistence type="predicted"/>
<keyword evidence="2" id="KW-1185">Reference proteome</keyword>
<organism evidence="1 2">
    <name type="scientific">Engystomops pustulosus</name>
    <name type="common">Tungara frog</name>
    <name type="synonym">Physalaemus pustulosus</name>
    <dbReference type="NCBI Taxonomy" id="76066"/>
    <lineage>
        <taxon>Eukaryota</taxon>
        <taxon>Metazoa</taxon>
        <taxon>Chordata</taxon>
        <taxon>Craniata</taxon>
        <taxon>Vertebrata</taxon>
        <taxon>Euteleostomi</taxon>
        <taxon>Amphibia</taxon>
        <taxon>Batrachia</taxon>
        <taxon>Anura</taxon>
        <taxon>Neobatrachia</taxon>
        <taxon>Hyloidea</taxon>
        <taxon>Leptodactylidae</taxon>
        <taxon>Leiuperinae</taxon>
        <taxon>Engystomops</taxon>
    </lineage>
</organism>
<name>A0AAV7B312_ENGPU</name>
<dbReference type="AlphaFoldDB" id="A0AAV7B312"/>
<accession>A0AAV7B312</accession>
<dbReference type="EMBL" id="WNYA01000006">
    <property type="protein sequence ID" value="KAG8567119.1"/>
    <property type="molecule type" value="Genomic_DNA"/>
</dbReference>
<sequence>MRAIGHCAFKINHRTLYTLWPQLPIVKAMGARRITNISIVPAKNIRNVVLFLKLRPISCLAALLSRDCHSTASVRISNKPLDGEAAHISLA</sequence>
<evidence type="ECO:0000313" key="1">
    <source>
        <dbReference type="EMBL" id="KAG8567119.1"/>
    </source>
</evidence>
<protein>
    <submittedName>
        <fullName evidence="1">Uncharacterized protein</fullName>
    </submittedName>
</protein>
<evidence type="ECO:0000313" key="2">
    <source>
        <dbReference type="Proteomes" id="UP000824782"/>
    </source>
</evidence>